<dbReference type="NCBIfam" id="TIGR01656">
    <property type="entry name" value="Histidinol-ppas"/>
    <property type="match status" value="1"/>
</dbReference>
<dbReference type="GO" id="GO:0005975">
    <property type="term" value="P:carbohydrate metabolic process"/>
    <property type="evidence" value="ECO:0007669"/>
    <property type="project" value="InterPro"/>
</dbReference>
<organism evidence="8 9">
    <name type="scientific">Ferruginivarius sediminum</name>
    <dbReference type="NCBI Taxonomy" id="2661937"/>
    <lineage>
        <taxon>Bacteria</taxon>
        <taxon>Pseudomonadati</taxon>
        <taxon>Pseudomonadota</taxon>
        <taxon>Alphaproteobacteria</taxon>
        <taxon>Rhodospirillales</taxon>
        <taxon>Rhodospirillaceae</taxon>
        <taxon>Ferruginivarius</taxon>
    </lineage>
</organism>
<keyword evidence="3" id="KW-0963">Cytoplasm</keyword>
<dbReference type="RefSeq" id="WP_114583100.1">
    <property type="nucleotide sequence ID" value="NZ_QPMH01000017.1"/>
</dbReference>
<dbReference type="Pfam" id="PF13242">
    <property type="entry name" value="Hydrolase_like"/>
    <property type="match status" value="1"/>
</dbReference>
<dbReference type="InterPro" id="IPR006543">
    <property type="entry name" value="Histidinol-phos"/>
</dbReference>
<evidence type="ECO:0000313" key="9">
    <source>
        <dbReference type="Proteomes" id="UP000253941"/>
    </source>
</evidence>
<sequence length="229" mass="24009">MKESEYPLVDDGTWCEIKTHVDPVRTRGRPALFLDRDGVVVEEVTYLHRPEEVALIDGAARLIASANAAGLPVVLVTNQSGVGRGYYGWQDFRDTQARIETDLAAAGARFDAVIACPFTPGGDGPYVHPDHLDRKPNPGMLLRAGRCMGLNLAASWIVGDRGLDVVAGRRGGLAGGLHVSTGFGADSEERDAALAEAGESYTVLTADSIAGAGAVIDALSSALPSPAQD</sequence>
<accession>A0A369T6K8</accession>
<dbReference type="InterPro" id="IPR023214">
    <property type="entry name" value="HAD_sf"/>
</dbReference>
<dbReference type="GO" id="GO:0046872">
    <property type="term" value="F:metal ion binding"/>
    <property type="evidence" value="ECO:0007669"/>
    <property type="project" value="UniProtKB-KW"/>
</dbReference>
<keyword evidence="6" id="KW-0119">Carbohydrate metabolism</keyword>
<dbReference type="SUPFAM" id="SSF56784">
    <property type="entry name" value="HAD-like"/>
    <property type="match status" value="1"/>
</dbReference>
<dbReference type="InterPro" id="IPR036412">
    <property type="entry name" value="HAD-like_sf"/>
</dbReference>
<evidence type="ECO:0000256" key="3">
    <source>
        <dbReference type="ARBA" id="ARBA00022490"/>
    </source>
</evidence>
<evidence type="ECO:0000256" key="1">
    <source>
        <dbReference type="ARBA" id="ARBA00004496"/>
    </source>
</evidence>
<dbReference type="NCBIfam" id="TIGR01662">
    <property type="entry name" value="HAD-SF-IIIA"/>
    <property type="match status" value="1"/>
</dbReference>
<comment type="subcellular location">
    <subcellularLocation>
        <location evidence="1">Cytoplasm</location>
    </subcellularLocation>
</comment>
<protein>
    <recommendedName>
        <fullName evidence="7">D,D-heptose 1,7-bisphosphate phosphatase</fullName>
    </recommendedName>
</protein>
<dbReference type="EMBL" id="QPMH01000017">
    <property type="protein sequence ID" value="RDD60961.1"/>
    <property type="molecule type" value="Genomic_DNA"/>
</dbReference>
<evidence type="ECO:0000256" key="6">
    <source>
        <dbReference type="ARBA" id="ARBA00023277"/>
    </source>
</evidence>
<reference evidence="8 9" key="1">
    <citation type="submission" date="2018-07" db="EMBL/GenBank/DDBJ databases">
        <title>Venubactetium sediminum gen. nov., sp. nov., isolated from a marine solar saltern.</title>
        <authorList>
            <person name="Wang S."/>
        </authorList>
    </citation>
    <scope>NUCLEOTIDE SEQUENCE [LARGE SCALE GENOMIC DNA]</scope>
    <source>
        <strain evidence="8 9">WD2A32</strain>
    </source>
</reference>
<comment type="caution">
    <text evidence="8">The sequence shown here is derived from an EMBL/GenBank/DDBJ whole genome shotgun (WGS) entry which is preliminary data.</text>
</comment>
<comment type="similarity">
    <text evidence="2">Belongs to the GmhB family.</text>
</comment>
<dbReference type="AlphaFoldDB" id="A0A369T6K8"/>
<dbReference type="Gene3D" id="3.40.50.1000">
    <property type="entry name" value="HAD superfamily/HAD-like"/>
    <property type="match status" value="1"/>
</dbReference>
<evidence type="ECO:0000256" key="7">
    <source>
        <dbReference type="ARBA" id="ARBA00031828"/>
    </source>
</evidence>
<evidence type="ECO:0000256" key="4">
    <source>
        <dbReference type="ARBA" id="ARBA00022723"/>
    </source>
</evidence>
<dbReference type="PANTHER" id="PTHR42891">
    <property type="entry name" value="D-GLYCERO-BETA-D-MANNO-HEPTOSE-1,7-BISPHOSPHATE 7-PHOSPHATASE"/>
    <property type="match status" value="1"/>
</dbReference>
<keyword evidence="5 8" id="KW-0378">Hydrolase</keyword>
<evidence type="ECO:0000313" key="8">
    <source>
        <dbReference type="EMBL" id="RDD60961.1"/>
    </source>
</evidence>
<proteinExistence type="inferred from homology"/>
<keyword evidence="4" id="KW-0479">Metal-binding</keyword>
<evidence type="ECO:0000256" key="5">
    <source>
        <dbReference type="ARBA" id="ARBA00022801"/>
    </source>
</evidence>
<dbReference type="GO" id="GO:0016791">
    <property type="term" value="F:phosphatase activity"/>
    <property type="evidence" value="ECO:0007669"/>
    <property type="project" value="InterPro"/>
</dbReference>
<evidence type="ECO:0000256" key="2">
    <source>
        <dbReference type="ARBA" id="ARBA00005628"/>
    </source>
</evidence>
<dbReference type="InterPro" id="IPR004446">
    <property type="entry name" value="Heptose_bisP_phosphatase"/>
</dbReference>
<gene>
    <name evidence="8" type="ORF">DRB17_15350</name>
</gene>
<dbReference type="InterPro" id="IPR006549">
    <property type="entry name" value="HAD-SF_hydro_IIIA"/>
</dbReference>
<dbReference type="GO" id="GO:0005737">
    <property type="term" value="C:cytoplasm"/>
    <property type="evidence" value="ECO:0007669"/>
    <property type="project" value="UniProtKB-SubCell"/>
</dbReference>
<name>A0A369T6K8_9PROT</name>
<keyword evidence="9" id="KW-1185">Reference proteome</keyword>
<dbReference type="PANTHER" id="PTHR42891:SF1">
    <property type="entry name" value="D-GLYCERO-BETA-D-MANNO-HEPTOSE-1,7-BISPHOSPHATE 7-PHOSPHATASE"/>
    <property type="match status" value="1"/>
</dbReference>
<dbReference type="Proteomes" id="UP000253941">
    <property type="component" value="Unassembled WGS sequence"/>
</dbReference>